<dbReference type="AlphaFoldDB" id="A0A7J6X7B0"/>
<proteinExistence type="predicted"/>
<accession>A0A7J6X7B0</accession>
<feature type="region of interest" description="Disordered" evidence="1">
    <location>
        <begin position="1"/>
        <end position="34"/>
    </location>
</feature>
<dbReference type="Proteomes" id="UP000554482">
    <property type="component" value="Unassembled WGS sequence"/>
</dbReference>
<feature type="compositionally biased region" description="Polar residues" evidence="1">
    <location>
        <begin position="16"/>
        <end position="29"/>
    </location>
</feature>
<keyword evidence="3" id="KW-1185">Reference proteome</keyword>
<name>A0A7J6X7B0_THATH</name>
<gene>
    <name evidence="2" type="ORF">FRX31_004912</name>
</gene>
<evidence type="ECO:0000313" key="2">
    <source>
        <dbReference type="EMBL" id="KAF5205499.1"/>
    </source>
</evidence>
<evidence type="ECO:0000256" key="1">
    <source>
        <dbReference type="SAM" id="MobiDB-lite"/>
    </source>
</evidence>
<evidence type="ECO:0000313" key="3">
    <source>
        <dbReference type="Proteomes" id="UP000554482"/>
    </source>
</evidence>
<protein>
    <submittedName>
        <fullName evidence="2">Uncharacterized protein</fullName>
    </submittedName>
</protein>
<reference evidence="2 3" key="1">
    <citation type="submission" date="2020-06" db="EMBL/GenBank/DDBJ databases">
        <title>Transcriptomic and genomic resources for Thalictrum thalictroides and T. hernandezii: Facilitating candidate gene discovery in an emerging model plant lineage.</title>
        <authorList>
            <person name="Arias T."/>
            <person name="Riano-Pachon D.M."/>
            <person name="Di Stilio V.S."/>
        </authorList>
    </citation>
    <scope>NUCLEOTIDE SEQUENCE [LARGE SCALE GENOMIC DNA]</scope>
    <source>
        <strain evidence="3">cv. WT478/WT964</strain>
        <tissue evidence="2">Leaves</tissue>
    </source>
</reference>
<sequence length="69" mass="7665">MRQYQDIAGDTRDNFLASQTHRSQSQYEDNTFSGSGNGSFTSLLFGLQSGCEEPIQLKQSMNGRQSLSL</sequence>
<comment type="caution">
    <text evidence="2">The sequence shown here is derived from an EMBL/GenBank/DDBJ whole genome shotgun (WGS) entry which is preliminary data.</text>
</comment>
<dbReference type="EMBL" id="JABWDY010003973">
    <property type="protein sequence ID" value="KAF5205499.1"/>
    <property type="molecule type" value="Genomic_DNA"/>
</dbReference>
<organism evidence="2 3">
    <name type="scientific">Thalictrum thalictroides</name>
    <name type="common">Rue-anemone</name>
    <name type="synonym">Anemone thalictroides</name>
    <dbReference type="NCBI Taxonomy" id="46969"/>
    <lineage>
        <taxon>Eukaryota</taxon>
        <taxon>Viridiplantae</taxon>
        <taxon>Streptophyta</taxon>
        <taxon>Embryophyta</taxon>
        <taxon>Tracheophyta</taxon>
        <taxon>Spermatophyta</taxon>
        <taxon>Magnoliopsida</taxon>
        <taxon>Ranunculales</taxon>
        <taxon>Ranunculaceae</taxon>
        <taxon>Thalictroideae</taxon>
        <taxon>Thalictrum</taxon>
    </lineage>
</organism>